<dbReference type="EMBL" id="FOXQ01000008">
    <property type="protein sequence ID" value="SFQ31272.1"/>
    <property type="molecule type" value="Genomic_DNA"/>
</dbReference>
<dbReference type="Pfam" id="PF01381">
    <property type="entry name" value="HTH_3"/>
    <property type="match status" value="1"/>
</dbReference>
<name>A0A1I5XH31_9BACT</name>
<dbReference type="InterPro" id="IPR001387">
    <property type="entry name" value="Cro/C1-type_HTH"/>
</dbReference>
<gene>
    <name evidence="2" type="ORF">SAMN05444277_108192</name>
</gene>
<dbReference type="STRING" id="1465490.SAMN05444277_108192"/>
<evidence type="ECO:0000259" key="1">
    <source>
        <dbReference type="PROSITE" id="PS50943"/>
    </source>
</evidence>
<dbReference type="Gene3D" id="1.10.260.40">
    <property type="entry name" value="lambda repressor-like DNA-binding domains"/>
    <property type="match status" value="1"/>
</dbReference>
<organism evidence="2 3">
    <name type="scientific">Parafilimonas terrae</name>
    <dbReference type="NCBI Taxonomy" id="1465490"/>
    <lineage>
        <taxon>Bacteria</taxon>
        <taxon>Pseudomonadati</taxon>
        <taxon>Bacteroidota</taxon>
        <taxon>Chitinophagia</taxon>
        <taxon>Chitinophagales</taxon>
        <taxon>Chitinophagaceae</taxon>
        <taxon>Parafilimonas</taxon>
    </lineage>
</organism>
<proteinExistence type="predicted"/>
<keyword evidence="3" id="KW-1185">Reference proteome</keyword>
<dbReference type="PROSITE" id="PS50943">
    <property type="entry name" value="HTH_CROC1"/>
    <property type="match status" value="1"/>
</dbReference>
<evidence type="ECO:0000313" key="3">
    <source>
        <dbReference type="Proteomes" id="UP000199031"/>
    </source>
</evidence>
<dbReference type="GO" id="GO:0003677">
    <property type="term" value="F:DNA binding"/>
    <property type="evidence" value="ECO:0007669"/>
    <property type="project" value="InterPro"/>
</dbReference>
<dbReference type="SMART" id="SM00530">
    <property type="entry name" value="HTH_XRE"/>
    <property type="match status" value="1"/>
</dbReference>
<reference evidence="2 3" key="1">
    <citation type="submission" date="2016-10" db="EMBL/GenBank/DDBJ databases">
        <authorList>
            <person name="de Groot N.N."/>
        </authorList>
    </citation>
    <scope>NUCLEOTIDE SEQUENCE [LARGE SCALE GENOMIC DNA]</scope>
    <source>
        <strain evidence="2 3">DSM 28286</strain>
    </source>
</reference>
<sequence>MATGTLKILRELNDYTQAFVAEDVLGISQATYARLEASPLKLTAEHAQKLAALYNVSAEHLLAAGTPVIVFKQAEDGNSTAQLTATLTALQTQNELLIQQNTELVKLVKTLSQQTALPYE</sequence>
<dbReference type="Proteomes" id="UP000199031">
    <property type="component" value="Unassembled WGS sequence"/>
</dbReference>
<feature type="domain" description="HTH cro/C1-type" evidence="1">
    <location>
        <begin position="6"/>
        <end position="61"/>
    </location>
</feature>
<dbReference type="OrthoDB" id="798409at2"/>
<dbReference type="AlphaFoldDB" id="A0A1I5XH31"/>
<accession>A0A1I5XH31</accession>
<dbReference type="CDD" id="cd00093">
    <property type="entry name" value="HTH_XRE"/>
    <property type="match status" value="1"/>
</dbReference>
<evidence type="ECO:0000313" key="2">
    <source>
        <dbReference type="EMBL" id="SFQ31272.1"/>
    </source>
</evidence>
<dbReference type="InterPro" id="IPR010982">
    <property type="entry name" value="Lambda_DNA-bd_dom_sf"/>
</dbReference>
<protein>
    <submittedName>
        <fullName evidence="2">Helix-turn-helix</fullName>
    </submittedName>
</protein>
<dbReference type="RefSeq" id="WP_090659732.1">
    <property type="nucleotide sequence ID" value="NZ_FOXQ01000008.1"/>
</dbReference>
<dbReference type="SUPFAM" id="SSF47413">
    <property type="entry name" value="lambda repressor-like DNA-binding domains"/>
    <property type="match status" value="1"/>
</dbReference>